<comment type="caution">
    <text evidence="2">The sequence shown here is derived from an EMBL/GenBank/DDBJ whole genome shotgun (WGS) entry which is preliminary data.</text>
</comment>
<protein>
    <recommendedName>
        <fullName evidence="1">DUF4371 domain-containing protein</fullName>
    </recommendedName>
</protein>
<accession>A0ABQ8U0C8</accession>
<keyword evidence="3" id="KW-1185">Reference proteome</keyword>
<dbReference type="EMBL" id="JAJSOF020000001">
    <property type="protein sequence ID" value="KAJ4451822.1"/>
    <property type="molecule type" value="Genomic_DNA"/>
</dbReference>
<dbReference type="Pfam" id="PF14291">
    <property type="entry name" value="DUF4371"/>
    <property type="match status" value="1"/>
</dbReference>
<dbReference type="InterPro" id="IPR025398">
    <property type="entry name" value="DUF4371"/>
</dbReference>
<evidence type="ECO:0000313" key="3">
    <source>
        <dbReference type="Proteomes" id="UP001148838"/>
    </source>
</evidence>
<sequence>LQQVNHDLCKAFVAAGISSWKLENLTLKEILEKYTKESATGVDQLRRRLPTNPKLRSDVDVNNLVSSINTIFLKSPSRIQTFKAYHNKMGNMDFSSTVVYYASNLTSVRKVSALEDEPSSTTAAIRELLGFTEGKCGATGTGRGFERHFRKELYEISNWLCGCDVVNRFYCWTCLLFSTKKTVWNQQGYGDLNHLNTAVKKHAKQEQSFRGHEESSESINKGNYVEFLLASAEFDSPLKEHLLTSTVFRGTSASIQNDLINSVADVLRDEIYNEIQNTDFVAIMLDETSDISNKSQLSTVFRYFSVSQKKVVERFLGFRDVSADRTAAALFDHVNEIIEQYNCEEKLVAQTYDGAAVMSSHLNGLQSKVLEKYPKALFTHCYAHVMNLVLQQSLECNKDLKKKEHLLLTSGKTPKEETFVWSVALYGAETWTLRRSEEKRLEAFEMWIWRRMERVKWTDRIRNEAVLERVVKKE</sequence>
<dbReference type="PANTHER" id="PTHR45749:SF28">
    <property type="entry name" value="ZINC FINGER MYM-TYPE PROTEIN 1-LIKE-RELATED"/>
    <property type="match status" value="1"/>
</dbReference>
<dbReference type="SUPFAM" id="SSF53098">
    <property type="entry name" value="Ribonuclease H-like"/>
    <property type="match status" value="1"/>
</dbReference>
<dbReference type="Proteomes" id="UP001148838">
    <property type="component" value="Unassembled WGS sequence"/>
</dbReference>
<dbReference type="InterPro" id="IPR012337">
    <property type="entry name" value="RNaseH-like_sf"/>
</dbReference>
<dbReference type="PANTHER" id="PTHR45749">
    <property type="match status" value="1"/>
</dbReference>
<proteinExistence type="predicted"/>
<feature type="domain" description="DUF4371" evidence="1">
    <location>
        <begin position="200"/>
        <end position="364"/>
    </location>
</feature>
<name>A0ABQ8U0C8_PERAM</name>
<evidence type="ECO:0000259" key="1">
    <source>
        <dbReference type="Pfam" id="PF14291"/>
    </source>
</evidence>
<gene>
    <name evidence="2" type="ORF">ANN_03296</name>
</gene>
<reference evidence="2 3" key="1">
    <citation type="journal article" date="2022" name="Allergy">
        <title>Genome assembly and annotation of Periplaneta americana reveal a comprehensive cockroach allergen profile.</title>
        <authorList>
            <person name="Wang L."/>
            <person name="Xiong Q."/>
            <person name="Saelim N."/>
            <person name="Wang L."/>
            <person name="Nong W."/>
            <person name="Wan A.T."/>
            <person name="Shi M."/>
            <person name="Liu X."/>
            <person name="Cao Q."/>
            <person name="Hui J.H.L."/>
            <person name="Sookrung N."/>
            <person name="Leung T.F."/>
            <person name="Tungtrongchitr A."/>
            <person name="Tsui S.K.W."/>
        </authorList>
    </citation>
    <scope>NUCLEOTIDE SEQUENCE [LARGE SCALE GENOMIC DNA]</scope>
    <source>
        <strain evidence="2">PWHHKU_190912</strain>
    </source>
</reference>
<organism evidence="2 3">
    <name type="scientific">Periplaneta americana</name>
    <name type="common">American cockroach</name>
    <name type="synonym">Blatta americana</name>
    <dbReference type="NCBI Taxonomy" id="6978"/>
    <lineage>
        <taxon>Eukaryota</taxon>
        <taxon>Metazoa</taxon>
        <taxon>Ecdysozoa</taxon>
        <taxon>Arthropoda</taxon>
        <taxon>Hexapoda</taxon>
        <taxon>Insecta</taxon>
        <taxon>Pterygota</taxon>
        <taxon>Neoptera</taxon>
        <taxon>Polyneoptera</taxon>
        <taxon>Dictyoptera</taxon>
        <taxon>Blattodea</taxon>
        <taxon>Blattoidea</taxon>
        <taxon>Blattidae</taxon>
        <taxon>Blattinae</taxon>
        <taxon>Periplaneta</taxon>
    </lineage>
</organism>
<evidence type="ECO:0000313" key="2">
    <source>
        <dbReference type="EMBL" id="KAJ4451822.1"/>
    </source>
</evidence>
<feature type="non-terminal residue" evidence="2">
    <location>
        <position position="1"/>
    </location>
</feature>